<proteinExistence type="predicted"/>
<accession>A0A2I0B7L8</accession>
<dbReference type="EMBL" id="KZ451907">
    <property type="protein sequence ID" value="PKA63751.1"/>
    <property type="molecule type" value="Genomic_DNA"/>
</dbReference>
<organism evidence="1 2">
    <name type="scientific">Apostasia shenzhenica</name>
    <dbReference type="NCBI Taxonomy" id="1088818"/>
    <lineage>
        <taxon>Eukaryota</taxon>
        <taxon>Viridiplantae</taxon>
        <taxon>Streptophyta</taxon>
        <taxon>Embryophyta</taxon>
        <taxon>Tracheophyta</taxon>
        <taxon>Spermatophyta</taxon>
        <taxon>Magnoliopsida</taxon>
        <taxon>Liliopsida</taxon>
        <taxon>Asparagales</taxon>
        <taxon>Orchidaceae</taxon>
        <taxon>Apostasioideae</taxon>
        <taxon>Apostasia</taxon>
    </lineage>
</organism>
<evidence type="ECO:0000313" key="2">
    <source>
        <dbReference type="Proteomes" id="UP000236161"/>
    </source>
</evidence>
<evidence type="ECO:0000313" key="1">
    <source>
        <dbReference type="EMBL" id="PKA63751.1"/>
    </source>
</evidence>
<dbReference type="Proteomes" id="UP000236161">
    <property type="component" value="Unassembled WGS sequence"/>
</dbReference>
<sequence length="82" mass="9255">MIRKTSLSDNLEPKSTPLALKLILSLGHNSTYDVLPHSGISLEKLLTLQLCMLVRRYELVYHPLMPSIFLSSSLHLLKIAKL</sequence>
<reference evidence="1 2" key="1">
    <citation type="journal article" date="2017" name="Nature">
        <title>The Apostasia genome and the evolution of orchids.</title>
        <authorList>
            <person name="Zhang G.Q."/>
            <person name="Liu K.W."/>
            <person name="Li Z."/>
            <person name="Lohaus R."/>
            <person name="Hsiao Y.Y."/>
            <person name="Niu S.C."/>
            <person name="Wang J.Y."/>
            <person name="Lin Y.C."/>
            <person name="Xu Q."/>
            <person name="Chen L.J."/>
            <person name="Yoshida K."/>
            <person name="Fujiwara S."/>
            <person name="Wang Z.W."/>
            <person name="Zhang Y.Q."/>
            <person name="Mitsuda N."/>
            <person name="Wang M."/>
            <person name="Liu G.H."/>
            <person name="Pecoraro L."/>
            <person name="Huang H.X."/>
            <person name="Xiao X.J."/>
            <person name="Lin M."/>
            <person name="Wu X.Y."/>
            <person name="Wu W.L."/>
            <person name="Chen Y.Y."/>
            <person name="Chang S.B."/>
            <person name="Sakamoto S."/>
            <person name="Ohme-Takagi M."/>
            <person name="Yagi M."/>
            <person name="Zeng S.J."/>
            <person name="Shen C.Y."/>
            <person name="Yeh C.M."/>
            <person name="Luo Y.B."/>
            <person name="Tsai W.C."/>
            <person name="Van de Peer Y."/>
            <person name="Liu Z.J."/>
        </authorList>
    </citation>
    <scope>NUCLEOTIDE SEQUENCE [LARGE SCALE GENOMIC DNA]</scope>
    <source>
        <strain evidence="2">cv. Shenzhen</strain>
        <tissue evidence="1">Stem</tissue>
    </source>
</reference>
<keyword evidence="2" id="KW-1185">Reference proteome</keyword>
<gene>
    <name evidence="1" type="ORF">AXF42_Ash017035</name>
</gene>
<protein>
    <submittedName>
        <fullName evidence="1">Uncharacterized protein</fullName>
    </submittedName>
</protein>
<dbReference type="AlphaFoldDB" id="A0A2I0B7L8"/>
<name>A0A2I0B7L8_9ASPA</name>